<comment type="caution">
    <text evidence="4">The sequence shown here is derived from an EMBL/GenBank/DDBJ whole genome shotgun (WGS) entry which is preliminary data.</text>
</comment>
<feature type="domain" description="GGDEF" evidence="3">
    <location>
        <begin position="225"/>
        <end position="357"/>
    </location>
</feature>
<reference evidence="4 5" key="1">
    <citation type="submission" date="2016-09" db="EMBL/GenBank/DDBJ databases">
        <title>genome sequence of Mycobacterium sp. 739 SCH.</title>
        <authorList>
            <person name="Greninger A.L."/>
            <person name="Qin X."/>
            <person name="Jerome K."/>
            <person name="Vora S."/>
            <person name="Quinn K."/>
        </authorList>
    </citation>
    <scope>NUCLEOTIDE SEQUENCE [LARGE SCALE GENOMIC DNA]</scope>
    <source>
        <strain evidence="4 5">SCH</strain>
    </source>
</reference>
<gene>
    <name evidence="4" type="ORF">BEL07_26570</name>
</gene>
<feature type="transmembrane region" description="Helical" evidence="2">
    <location>
        <begin position="167"/>
        <end position="188"/>
    </location>
</feature>
<name>A0A1E8PX39_9MYCO</name>
<evidence type="ECO:0000313" key="4">
    <source>
        <dbReference type="EMBL" id="OFJ50741.1"/>
    </source>
</evidence>
<protein>
    <recommendedName>
        <fullName evidence="3">GGDEF domain-containing protein</fullName>
    </recommendedName>
</protein>
<dbReference type="InterPro" id="IPR050469">
    <property type="entry name" value="Diguanylate_Cyclase"/>
</dbReference>
<feature type="transmembrane region" description="Helical" evidence="2">
    <location>
        <begin position="32"/>
        <end position="50"/>
    </location>
</feature>
<keyword evidence="5" id="KW-1185">Reference proteome</keyword>
<evidence type="ECO:0000313" key="5">
    <source>
        <dbReference type="Proteomes" id="UP000178953"/>
    </source>
</evidence>
<feature type="transmembrane region" description="Helical" evidence="2">
    <location>
        <begin position="62"/>
        <end position="80"/>
    </location>
</feature>
<dbReference type="SUPFAM" id="SSF55073">
    <property type="entry name" value="Nucleotide cyclase"/>
    <property type="match status" value="1"/>
</dbReference>
<organism evidence="4 5">
    <name type="scientific">Mycolicibacterium grossiae</name>
    <dbReference type="NCBI Taxonomy" id="1552759"/>
    <lineage>
        <taxon>Bacteria</taxon>
        <taxon>Bacillati</taxon>
        <taxon>Actinomycetota</taxon>
        <taxon>Actinomycetes</taxon>
        <taxon>Mycobacteriales</taxon>
        <taxon>Mycobacteriaceae</taxon>
        <taxon>Mycolicibacterium</taxon>
    </lineage>
</organism>
<dbReference type="SMART" id="SM00267">
    <property type="entry name" value="GGDEF"/>
    <property type="match status" value="1"/>
</dbReference>
<dbReference type="InterPro" id="IPR043128">
    <property type="entry name" value="Rev_trsase/Diguanyl_cyclase"/>
</dbReference>
<evidence type="ECO:0000259" key="3">
    <source>
        <dbReference type="PROSITE" id="PS50887"/>
    </source>
</evidence>
<feature type="region of interest" description="Disordered" evidence="1">
    <location>
        <begin position="419"/>
        <end position="446"/>
    </location>
</feature>
<accession>A0A1E8PX39</accession>
<keyword evidence="2" id="KW-0472">Membrane</keyword>
<keyword evidence="2" id="KW-0812">Transmembrane</keyword>
<dbReference type="Gene3D" id="3.30.70.270">
    <property type="match status" value="1"/>
</dbReference>
<evidence type="ECO:0000256" key="2">
    <source>
        <dbReference type="SAM" id="Phobius"/>
    </source>
</evidence>
<dbReference type="NCBIfam" id="TIGR00254">
    <property type="entry name" value="GGDEF"/>
    <property type="match status" value="1"/>
</dbReference>
<dbReference type="InterPro" id="IPR000160">
    <property type="entry name" value="GGDEF_dom"/>
</dbReference>
<dbReference type="InterPro" id="IPR029787">
    <property type="entry name" value="Nucleotide_cyclase"/>
</dbReference>
<dbReference type="GO" id="GO:0052621">
    <property type="term" value="F:diguanylate cyclase activity"/>
    <property type="evidence" value="ECO:0007669"/>
    <property type="project" value="TreeGrafter"/>
</dbReference>
<keyword evidence="2" id="KW-1133">Transmembrane helix</keyword>
<proteinExistence type="predicted"/>
<dbReference type="PROSITE" id="PS50887">
    <property type="entry name" value="GGDEF"/>
    <property type="match status" value="1"/>
</dbReference>
<dbReference type="AlphaFoldDB" id="A0A1E8PX39"/>
<dbReference type="Proteomes" id="UP000178953">
    <property type="component" value="Unassembled WGS sequence"/>
</dbReference>
<dbReference type="CDD" id="cd01949">
    <property type="entry name" value="GGDEF"/>
    <property type="match status" value="1"/>
</dbReference>
<dbReference type="Pfam" id="PF00990">
    <property type="entry name" value="GGDEF"/>
    <property type="match status" value="1"/>
</dbReference>
<dbReference type="PANTHER" id="PTHR45138:SF9">
    <property type="entry name" value="DIGUANYLATE CYCLASE DGCM-RELATED"/>
    <property type="match status" value="1"/>
</dbReference>
<feature type="transmembrane region" description="Helical" evidence="2">
    <location>
        <begin position="86"/>
        <end position="105"/>
    </location>
</feature>
<feature type="transmembrane region" description="Helical" evidence="2">
    <location>
        <begin position="135"/>
        <end position="155"/>
    </location>
</feature>
<evidence type="ECO:0000256" key="1">
    <source>
        <dbReference type="SAM" id="MobiDB-lite"/>
    </source>
</evidence>
<feature type="region of interest" description="Disordered" evidence="1">
    <location>
        <begin position="347"/>
        <end position="388"/>
    </location>
</feature>
<sequence>MEWLGRWWRQPDHYDWLSAYLTTRGLQRVTRAFMVAVMAALGAAPLVLLLSPHGPQGHVARGLSLAAGGACLVMAVAWAARWPTRGQSLAFVMVADAGIAAACLVQPAPGGGLQACTAFAVLGGYVAFFHTSRTLLLVVTTALTTAAVSAVHLVIQGGVYEAVSKLLIVSAGVVAAPFAAHVLVHFLGIDALRSDVDPLTDLLNRRGFHRSMRALVAESVADRAAVVSAVMIDLDAFKRVNDTSGHATGDQILVEVAEILRRTRRGDSVIGRIGGEEFVVGVVGARRDAVGLAERMRHEIAATPWRVTASVGVASASVTRVPDEGIRSFVQGLLESADRAMYAAKRDGGDRVRATSPAAERTGARRPSVYPDGFVERPTPSRTTASSGKVPWTIADRAFDGAEANSTIAAAAMDPAPAKTSAAPTAVPPEIVTPTPTAVTTARKRL</sequence>
<dbReference type="PANTHER" id="PTHR45138">
    <property type="entry name" value="REGULATORY COMPONENTS OF SENSORY TRANSDUCTION SYSTEM"/>
    <property type="match status" value="1"/>
</dbReference>
<feature type="transmembrane region" description="Helical" evidence="2">
    <location>
        <begin position="112"/>
        <end position="129"/>
    </location>
</feature>
<dbReference type="OrthoDB" id="23692at2"/>
<dbReference type="EMBL" id="MCHX01000098">
    <property type="protein sequence ID" value="OFJ50741.1"/>
    <property type="molecule type" value="Genomic_DNA"/>
</dbReference>